<reference evidence="1 2" key="2">
    <citation type="journal article" date="2017" name="Nature">
        <title>The Apostasia genome and the evolution of orchids.</title>
        <authorList>
            <person name="Zhang G.Q."/>
            <person name="Liu K.W."/>
            <person name="Li Z."/>
            <person name="Lohaus R."/>
            <person name="Hsiao Y.Y."/>
            <person name="Niu S.C."/>
            <person name="Wang J.Y."/>
            <person name="Lin Y.C."/>
            <person name="Xu Q."/>
            <person name="Chen L.J."/>
            <person name="Yoshida K."/>
            <person name="Fujiwara S."/>
            <person name="Wang Z.W."/>
            <person name="Zhang Y.Q."/>
            <person name="Mitsuda N."/>
            <person name="Wang M."/>
            <person name="Liu G.H."/>
            <person name="Pecoraro L."/>
            <person name="Huang H.X."/>
            <person name="Xiao X.J."/>
            <person name="Lin M."/>
            <person name="Wu X.Y."/>
            <person name="Wu W.L."/>
            <person name="Chen Y.Y."/>
            <person name="Chang S.B."/>
            <person name="Sakamoto S."/>
            <person name="Ohme-Takagi M."/>
            <person name="Yagi M."/>
            <person name="Zeng S.J."/>
            <person name="Shen C.Y."/>
            <person name="Yeh C.M."/>
            <person name="Luo Y.B."/>
            <person name="Tsai W.C."/>
            <person name="Van de Peer Y."/>
            <person name="Liu Z.J."/>
        </authorList>
    </citation>
    <scope>NUCLEOTIDE SEQUENCE [LARGE SCALE GENOMIC DNA]</scope>
    <source>
        <tissue evidence="1">The whole plant</tissue>
    </source>
</reference>
<dbReference type="AlphaFoldDB" id="A0A2I0W138"/>
<accession>A0A2I0W138</accession>
<sequence>MIRRLRGIHDIIGIKKIIQPVSVNQNSIQFTMDRIIFLLIKPGVKKTNRGKVKKSTIENGLVKITHSAVRQRNPTNFFVFITATVKITHQNPGLRHIKRNVINTSPERFSILWRVCSIYNRNIEIRVKT</sequence>
<proteinExistence type="predicted"/>
<reference evidence="1 2" key="1">
    <citation type="journal article" date="2016" name="Sci. Rep.">
        <title>The Dendrobium catenatum Lindl. genome sequence provides insights into polysaccharide synthase, floral development and adaptive evolution.</title>
        <authorList>
            <person name="Zhang G.Q."/>
            <person name="Xu Q."/>
            <person name="Bian C."/>
            <person name="Tsai W.C."/>
            <person name="Yeh C.M."/>
            <person name="Liu K.W."/>
            <person name="Yoshida K."/>
            <person name="Zhang L.S."/>
            <person name="Chang S.B."/>
            <person name="Chen F."/>
            <person name="Shi Y."/>
            <person name="Su Y.Y."/>
            <person name="Zhang Y.Q."/>
            <person name="Chen L.J."/>
            <person name="Yin Y."/>
            <person name="Lin M."/>
            <person name="Huang H."/>
            <person name="Deng H."/>
            <person name="Wang Z.W."/>
            <person name="Zhu S.L."/>
            <person name="Zhao X."/>
            <person name="Deng C."/>
            <person name="Niu S.C."/>
            <person name="Huang J."/>
            <person name="Wang M."/>
            <person name="Liu G.H."/>
            <person name="Yang H.J."/>
            <person name="Xiao X.J."/>
            <person name="Hsiao Y.Y."/>
            <person name="Wu W.L."/>
            <person name="Chen Y.Y."/>
            <person name="Mitsuda N."/>
            <person name="Ohme-Takagi M."/>
            <person name="Luo Y.B."/>
            <person name="Van de Peer Y."/>
            <person name="Liu Z.J."/>
        </authorList>
    </citation>
    <scope>NUCLEOTIDE SEQUENCE [LARGE SCALE GENOMIC DNA]</scope>
    <source>
        <tissue evidence="1">The whole plant</tissue>
    </source>
</reference>
<dbReference type="Proteomes" id="UP000233837">
    <property type="component" value="Unassembled WGS sequence"/>
</dbReference>
<organism evidence="1 2">
    <name type="scientific">Dendrobium catenatum</name>
    <dbReference type="NCBI Taxonomy" id="906689"/>
    <lineage>
        <taxon>Eukaryota</taxon>
        <taxon>Viridiplantae</taxon>
        <taxon>Streptophyta</taxon>
        <taxon>Embryophyta</taxon>
        <taxon>Tracheophyta</taxon>
        <taxon>Spermatophyta</taxon>
        <taxon>Magnoliopsida</taxon>
        <taxon>Liliopsida</taxon>
        <taxon>Asparagales</taxon>
        <taxon>Orchidaceae</taxon>
        <taxon>Epidendroideae</taxon>
        <taxon>Malaxideae</taxon>
        <taxon>Dendrobiinae</taxon>
        <taxon>Dendrobium</taxon>
    </lineage>
</organism>
<dbReference type="EMBL" id="KZ503041">
    <property type="protein sequence ID" value="PKU69371.1"/>
    <property type="molecule type" value="Genomic_DNA"/>
</dbReference>
<evidence type="ECO:0000313" key="2">
    <source>
        <dbReference type="Proteomes" id="UP000233837"/>
    </source>
</evidence>
<evidence type="ECO:0000313" key="1">
    <source>
        <dbReference type="EMBL" id="PKU69371.1"/>
    </source>
</evidence>
<protein>
    <submittedName>
        <fullName evidence="1">Uncharacterized protein</fullName>
    </submittedName>
</protein>
<name>A0A2I0W138_9ASPA</name>
<keyword evidence="2" id="KW-1185">Reference proteome</keyword>
<gene>
    <name evidence="1" type="ORF">MA16_Dca002641</name>
</gene>